<dbReference type="PANTHER" id="PTHR32305:SF15">
    <property type="entry name" value="PROTEIN RHSA-RELATED"/>
    <property type="match status" value="1"/>
</dbReference>
<evidence type="ECO:0000259" key="2">
    <source>
        <dbReference type="Pfam" id="PF20148"/>
    </source>
</evidence>
<dbReference type="EMBL" id="JAJADQ010000003">
    <property type="protein sequence ID" value="MCB2377404.1"/>
    <property type="molecule type" value="Genomic_DNA"/>
</dbReference>
<organism evidence="4 5">
    <name type="scientific">Hymenobacter nitidus</name>
    <dbReference type="NCBI Taxonomy" id="2880929"/>
    <lineage>
        <taxon>Bacteria</taxon>
        <taxon>Pseudomonadati</taxon>
        <taxon>Bacteroidota</taxon>
        <taxon>Cytophagia</taxon>
        <taxon>Cytophagales</taxon>
        <taxon>Hymenobacteraceae</taxon>
        <taxon>Hymenobacter</taxon>
    </lineage>
</organism>
<name>A0ABS8ADC6_9BACT</name>
<dbReference type="SUPFAM" id="SSF63829">
    <property type="entry name" value="Calcium-dependent phosphotriesterase"/>
    <property type="match status" value="1"/>
</dbReference>
<evidence type="ECO:0000256" key="1">
    <source>
        <dbReference type="ARBA" id="ARBA00022737"/>
    </source>
</evidence>
<keyword evidence="5" id="KW-1185">Reference proteome</keyword>
<proteinExistence type="predicted"/>
<dbReference type="InterPro" id="IPR025460">
    <property type="entry name" value="DUF4280"/>
</dbReference>
<dbReference type="Pfam" id="PF14107">
    <property type="entry name" value="DUF4280"/>
    <property type="match status" value="1"/>
</dbReference>
<evidence type="ECO:0000259" key="3">
    <source>
        <dbReference type="Pfam" id="PF25023"/>
    </source>
</evidence>
<dbReference type="Pfam" id="PF25023">
    <property type="entry name" value="TEN_YD-shell"/>
    <property type="match status" value="2"/>
</dbReference>
<dbReference type="Pfam" id="PF20148">
    <property type="entry name" value="DUF6531"/>
    <property type="match status" value="1"/>
</dbReference>
<protein>
    <submittedName>
        <fullName evidence="4">DUF6531 domain-containing protein</fullName>
    </submittedName>
</protein>
<dbReference type="Gene3D" id="2.180.10.10">
    <property type="entry name" value="RHS repeat-associated core"/>
    <property type="match status" value="3"/>
</dbReference>
<dbReference type="PANTHER" id="PTHR32305">
    <property type="match status" value="1"/>
</dbReference>
<dbReference type="InterPro" id="IPR045351">
    <property type="entry name" value="DUF6531"/>
</dbReference>
<dbReference type="SUPFAM" id="SSF69304">
    <property type="entry name" value="Tricorn protease N-terminal domain"/>
    <property type="match status" value="1"/>
</dbReference>
<evidence type="ECO:0000313" key="5">
    <source>
        <dbReference type="Proteomes" id="UP001165297"/>
    </source>
</evidence>
<keyword evidence="1" id="KW-0677">Repeat</keyword>
<gene>
    <name evidence="4" type="ORF">LGH70_07420</name>
</gene>
<reference evidence="4" key="1">
    <citation type="submission" date="2021-10" db="EMBL/GenBank/DDBJ databases">
        <authorList>
            <person name="Dean J.D."/>
            <person name="Kim M.K."/>
            <person name="Newey C.N."/>
            <person name="Stoker T.S."/>
            <person name="Thompson D.W."/>
            <person name="Grose J.H."/>
        </authorList>
    </citation>
    <scope>NUCLEOTIDE SEQUENCE</scope>
    <source>
        <strain evidence="4">BT635</strain>
    </source>
</reference>
<dbReference type="InterPro" id="IPR006530">
    <property type="entry name" value="YD"/>
</dbReference>
<evidence type="ECO:0000313" key="4">
    <source>
        <dbReference type="EMBL" id="MCB2377404.1"/>
    </source>
</evidence>
<feature type="domain" description="DUF6531" evidence="2">
    <location>
        <begin position="266"/>
        <end position="335"/>
    </location>
</feature>
<feature type="domain" description="Teneurin-like YD-shell" evidence="3">
    <location>
        <begin position="991"/>
        <end position="1236"/>
    </location>
</feature>
<dbReference type="Proteomes" id="UP001165297">
    <property type="component" value="Unassembled WGS sequence"/>
</dbReference>
<dbReference type="NCBIfam" id="TIGR01643">
    <property type="entry name" value="YD_repeat_2x"/>
    <property type="match status" value="9"/>
</dbReference>
<comment type="caution">
    <text evidence="4">The sequence shown here is derived from an EMBL/GenBank/DDBJ whole genome shotgun (WGS) entry which is preliminary data.</text>
</comment>
<dbReference type="InterPro" id="IPR056823">
    <property type="entry name" value="TEN-like_YD-shell"/>
</dbReference>
<dbReference type="InterPro" id="IPR050708">
    <property type="entry name" value="T6SS_VgrG/RHS"/>
</dbReference>
<feature type="domain" description="Teneurin-like YD-shell" evidence="3">
    <location>
        <begin position="595"/>
        <end position="730"/>
    </location>
</feature>
<dbReference type="NCBIfam" id="TIGR03696">
    <property type="entry name" value="Rhs_assc_core"/>
    <property type="match status" value="1"/>
</dbReference>
<sequence>MAIDDKYVMNGVWLTCDKGVTPSRFMVTPKPVQLYDEHFANELDKVPLVNILPFGVCSISKGPCLPAPLMWERVMEDGLTVLGARPLLDTSKCQCSLGGKIAIHFTKAGATAAVELDQKLDKVDEAADAVEEASGWAFWGGLAMGIGGALLVATGVGAPLGAAMITGAGYLMTASTIAGTAAVAVKGATKFARDPSKEVGLSIVGEVAWEAAKNYVMQKLGGKLIGKLAGSKLGQRIANSRFARTMQNRFANALKRNRAAKPTCVGEPVDVATGKVINEATDFELNGPLPLVWSRVWYSTSAHEGALGHGWHHSYDEELYVDDEVLILRLPDGRYTGSEPIPLGEAVFIRDEKITLAHTAAGYVYLDADGLAHHFGYVSATDSYKLARLEQAGKAGVIVFNYSSRGYLAGVIDSAGRLLTVEHDSAGRLLSIQAPHPTEPRGQVALVRYSYHQGNLVEAADALNQVWQFRYQGPLLVQATYKNGVSFYYEYDGTDARARCLRTWGDEGIYACQLSYDLENHRTTVIDSVGAQRVYAYDPELGVVTQLFDARGGVSSYEYNEFGELLSETDPLGNQTHYAYDGLGNCTGKIQPDGSELQRTYNEQMQLVQAVDAQQGEWQWQYNPAGQLAERVDPAGRSIRYDYEQGQLSRITDEATGRATTLHYDAAGNLLELRTPDGQVSRWLYDNWGRIRKSTDARGNVQWREYDLLSRVVRVHEPDGNVCSFDYDALDNIVRAKDRQQDVRYAYRGLGRLIRRVEAGTAVEYLHDTEERLRAIVNEHGLTYRFELDKQGDVITETGFDGLTRHYQRNVGGQVTMLHTASGRRTSYAYNPTGRIAGVFYEDGTQESYTYHPDGTVREATNATTTVRFERAPKGREQQEIQGQHVVTSHYDALGYRSELTSSLGAAVGFGRDAQGNLERIKSGQWQLQFERDAQGLELQRTLSGGIRSRWRRDQLGRPLEQHISAGPRQPERQRTYAWATDDLLTGIQDSQRGLTSFEYDALGSLTATRYPNAGQELRQPDAVGNLFGTVSRQDRRYGPAGQLLEANGTRYTYDEEGNLIRKTTPADEEWTYSWNAAGQLAEVVRPDGDAVRFAYDALGRRVSKRFQGKTTHWVWDGNKPLHEWTTLGLAEDNVEQLITWLFEEESFAPVGKLVDGRRYSILTDHLGTPLEMHDEHGQTTWATALTSYGKRQQQLGAAPDCPFRYQGQYEDPETGLYYNRFRYYDPQAGQYISQDPLGLEGGAALYSYVQNPNGWVDVFGLSGKKCGCGSAADKLKGAFRKGYDKDKIAAMPWGSRPKNPNKYLKKRYTDQHLQQFHGEASYLMTGDAYRDFAKGRPFVGRPDGQFISTKTDIDGVLSRSNGDVALIEKELGIKPGPNGWQGKGGIVRVDIQNPEKFNLRMPNGNEGGANELWEPGGFVPGGSPEAVVDPIPASSIITKIVVP</sequence>
<accession>A0ABS8ADC6</accession>
<dbReference type="InterPro" id="IPR022385">
    <property type="entry name" value="Rhs_assc_core"/>
</dbReference>
<dbReference type="RefSeq" id="WP_226184272.1">
    <property type="nucleotide sequence ID" value="NZ_JAJADQ010000003.1"/>
</dbReference>